<dbReference type="InterPro" id="IPR011545">
    <property type="entry name" value="DEAD/DEAH_box_helicase_dom"/>
</dbReference>
<dbReference type="CDD" id="cd17923">
    <property type="entry name" value="DEXHc_Hrq1-like"/>
    <property type="match status" value="1"/>
</dbReference>
<evidence type="ECO:0000256" key="2">
    <source>
        <dbReference type="ARBA" id="ARBA00022840"/>
    </source>
</evidence>
<keyword evidence="5" id="KW-0378">Hydrolase</keyword>
<gene>
    <name evidence="5" type="ORF">N864_14800</name>
</gene>
<dbReference type="Gene3D" id="3.40.50.300">
    <property type="entry name" value="P-loop containing nucleotide triphosphate hydrolases"/>
    <property type="match status" value="2"/>
</dbReference>
<keyword evidence="6" id="KW-1185">Reference proteome</keyword>
<dbReference type="InterPro" id="IPR014001">
    <property type="entry name" value="Helicase_ATP-bd"/>
</dbReference>
<comment type="caution">
    <text evidence="5">The sequence shown here is derived from an EMBL/GenBank/DDBJ whole genome shotgun (WGS) entry which is preliminary data.</text>
</comment>
<dbReference type="GO" id="GO:0036297">
    <property type="term" value="P:interstrand cross-link repair"/>
    <property type="evidence" value="ECO:0007669"/>
    <property type="project" value="TreeGrafter"/>
</dbReference>
<sequence length="776" mass="83597">MNAQVRHHGGTTLRRRVDPTALLTLLAGDEPGRLLHVHEVPERHAQHADWPSWTDPTVLAALLGEGIGQPWSHQVAVAEAAHRGEHVVVSTGTASGKSLGYHLPILTDLVAGTGAPNGRGATALYLSPTKALAADQLARIEALALPGIRAATYDGDTPTDERRWIRDHANLVLTNPDLVHHSLLPSHERWSSFLRALRYVVIDECHVYRGVFGAHLAAVLRRLRRVAARYRSTPTFVFASATVADPEEHASRLLGMPLTAVTEDGSPRGAMTFALWEPPVVQGEDGQPKRVNTLTETGSLLAQCAGADVQTVAFARSRAGVEVVARIARERASGSLEARIAAYRGGYLPEERRELERSLRTKELVGLAATNALELGVDVSGLDAVLLAGWPGTLASLWQQAGRAGRSGDRSLAVFVADDDPLDTYVVHHPEAIFGRGVEATVVDPDNPHVLGPHLAAAAAELPLTVEDEAYFGPGMRPLLDRLVAGGVLKRRPRGWYWARHDRPTDHLSLRGAGEPVRIIESRTGRVVGTVDEVSAHAQVHTGAVHLHQGQTWVITELDLADSAAFAVRGDPGWTTQARSVSDFEIVEELEHRDWGPLRCSFGRVRVRTQVTSFLRRLPGGEVLGEHPLDLPARTLDTKGIWWTMPIEELGSAGIDEVSIPGAAHAAEHASIGMLPLFATADRWDIGGVSTDLHPDTGLPTILVYDGHPGGAGFAERGYRRVLEWLGATRDAIASCECETGCPSCIQSPKCGNGNEPLDKALAVALLDLTLRHATP</sequence>
<dbReference type="GO" id="GO:0006289">
    <property type="term" value="P:nucleotide-excision repair"/>
    <property type="evidence" value="ECO:0007669"/>
    <property type="project" value="TreeGrafter"/>
</dbReference>
<dbReference type="AlphaFoldDB" id="W9GGI5"/>
<dbReference type="GO" id="GO:0003676">
    <property type="term" value="F:nucleic acid binding"/>
    <property type="evidence" value="ECO:0007669"/>
    <property type="project" value="InterPro"/>
</dbReference>
<dbReference type="EMBL" id="AWQS01000276">
    <property type="protein sequence ID" value="EWT04297.1"/>
    <property type="molecule type" value="Genomic_DNA"/>
</dbReference>
<dbReference type="Pfam" id="PF22982">
    <property type="entry name" value="WHD_HRQ1"/>
    <property type="match status" value="1"/>
</dbReference>
<protein>
    <submittedName>
        <fullName evidence="5">Helicase</fullName>
    </submittedName>
</protein>
<evidence type="ECO:0000313" key="6">
    <source>
        <dbReference type="Proteomes" id="UP000019494"/>
    </source>
</evidence>
<accession>W9GGI5</accession>
<name>W9GGI5_9MICO</name>
<dbReference type="PROSITE" id="PS51192">
    <property type="entry name" value="HELICASE_ATP_BIND_1"/>
    <property type="match status" value="1"/>
</dbReference>
<organism evidence="5 6">
    <name type="scientific">Intrasporangium chromatireducens Q5-1</name>
    <dbReference type="NCBI Taxonomy" id="584657"/>
    <lineage>
        <taxon>Bacteria</taxon>
        <taxon>Bacillati</taxon>
        <taxon>Actinomycetota</taxon>
        <taxon>Actinomycetes</taxon>
        <taxon>Micrococcales</taxon>
        <taxon>Intrasporangiaceae</taxon>
        <taxon>Intrasporangium</taxon>
    </lineage>
</organism>
<dbReference type="PROSITE" id="PS51194">
    <property type="entry name" value="HELICASE_CTER"/>
    <property type="match status" value="1"/>
</dbReference>
<feature type="domain" description="Helicase ATP-binding" evidence="3">
    <location>
        <begin position="78"/>
        <end position="261"/>
    </location>
</feature>
<dbReference type="Pfam" id="PF00270">
    <property type="entry name" value="DEAD"/>
    <property type="match status" value="1"/>
</dbReference>
<dbReference type="Pfam" id="PF00271">
    <property type="entry name" value="Helicase_C"/>
    <property type="match status" value="1"/>
</dbReference>
<dbReference type="InterPro" id="IPR018973">
    <property type="entry name" value="MZB"/>
</dbReference>
<dbReference type="GO" id="GO:0005524">
    <property type="term" value="F:ATP binding"/>
    <property type="evidence" value="ECO:0007669"/>
    <property type="project" value="UniProtKB-KW"/>
</dbReference>
<dbReference type="NCBIfam" id="TIGR03817">
    <property type="entry name" value="DECH_helic"/>
    <property type="match status" value="1"/>
</dbReference>
<dbReference type="RefSeq" id="WP_051518823.1">
    <property type="nucleotide sequence ID" value="NZ_AWQS01000276.1"/>
</dbReference>
<dbReference type="PANTHER" id="PTHR47957:SF3">
    <property type="entry name" value="ATP-DEPENDENT HELICASE HRQ1"/>
    <property type="match status" value="1"/>
</dbReference>
<dbReference type="OrthoDB" id="143059at2"/>
<reference evidence="6" key="1">
    <citation type="submission" date="2013-08" db="EMBL/GenBank/DDBJ databases">
        <title>Intrasporangium oryzae NRRL B-24470.</title>
        <authorList>
            <person name="Liu H."/>
            <person name="Wang G."/>
        </authorList>
    </citation>
    <scope>NUCLEOTIDE SEQUENCE [LARGE SCALE GENOMIC DNA]</scope>
    <source>
        <strain evidence="6">Q5-1</strain>
    </source>
</reference>
<feature type="domain" description="Helicase C-terminal" evidence="4">
    <location>
        <begin position="296"/>
        <end position="449"/>
    </location>
</feature>
<dbReference type="Pfam" id="PF09369">
    <property type="entry name" value="MZB"/>
    <property type="match status" value="1"/>
</dbReference>
<dbReference type="SMART" id="SM00487">
    <property type="entry name" value="DEXDc"/>
    <property type="match status" value="1"/>
</dbReference>
<dbReference type="SMART" id="SM00490">
    <property type="entry name" value="HELICc"/>
    <property type="match status" value="1"/>
</dbReference>
<dbReference type="PANTHER" id="PTHR47957">
    <property type="entry name" value="ATP-DEPENDENT HELICASE HRQ1"/>
    <property type="match status" value="1"/>
</dbReference>
<evidence type="ECO:0000259" key="4">
    <source>
        <dbReference type="PROSITE" id="PS51194"/>
    </source>
</evidence>
<evidence type="ECO:0000256" key="1">
    <source>
        <dbReference type="ARBA" id="ARBA00022741"/>
    </source>
</evidence>
<dbReference type="InterPro" id="IPR001650">
    <property type="entry name" value="Helicase_C-like"/>
</dbReference>
<evidence type="ECO:0000313" key="5">
    <source>
        <dbReference type="EMBL" id="EWT04297.1"/>
    </source>
</evidence>
<keyword evidence="1" id="KW-0547">Nucleotide-binding</keyword>
<proteinExistence type="predicted"/>
<dbReference type="CDD" id="cd18797">
    <property type="entry name" value="SF2_C_Hrq"/>
    <property type="match status" value="1"/>
</dbReference>
<dbReference type="InterPro" id="IPR027417">
    <property type="entry name" value="P-loop_NTPase"/>
</dbReference>
<evidence type="ECO:0000259" key="3">
    <source>
        <dbReference type="PROSITE" id="PS51192"/>
    </source>
</evidence>
<keyword evidence="2" id="KW-0067">ATP-binding</keyword>
<keyword evidence="5" id="KW-0347">Helicase</keyword>
<dbReference type="PATRIC" id="fig|584657.3.peg.3830"/>
<dbReference type="SUPFAM" id="SSF52540">
    <property type="entry name" value="P-loop containing nucleoside triphosphate hydrolases"/>
    <property type="match status" value="1"/>
</dbReference>
<dbReference type="InterPro" id="IPR055227">
    <property type="entry name" value="HRQ1_WHD"/>
</dbReference>
<dbReference type="InterPro" id="IPR022307">
    <property type="entry name" value="Helicase_put_actinobac"/>
</dbReference>
<dbReference type="Proteomes" id="UP000019494">
    <property type="component" value="Unassembled WGS sequence"/>
</dbReference>
<dbReference type="GO" id="GO:0043138">
    <property type="term" value="F:3'-5' DNA helicase activity"/>
    <property type="evidence" value="ECO:0007669"/>
    <property type="project" value="TreeGrafter"/>
</dbReference>